<dbReference type="OrthoDB" id="49448at2759"/>
<feature type="region of interest" description="Disordered" evidence="1">
    <location>
        <begin position="252"/>
        <end position="318"/>
    </location>
</feature>
<evidence type="ECO:0000313" key="2">
    <source>
        <dbReference type="EMBL" id="GAX12623.1"/>
    </source>
</evidence>
<evidence type="ECO:0000313" key="3">
    <source>
        <dbReference type="Proteomes" id="UP000198406"/>
    </source>
</evidence>
<reference evidence="2 3" key="1">
    <citation type="journal article" date="2015" name="Plant Cell">
        <title>Oil accumulation by the oleaginous diatom Fistulifera solaris as revealed by the genome and transcriptome.</title>
        <authorList>
            <person name="Tanaka T."/>
            <person name="Maeda Y."/>
            <person name="Veluchamy A."/>
            <person name="Tanaka M."/>
            <person name="Abida H."/>
            <person name="Marechal E."/>
            <person name="Bowler C."/>
            <person name="Muto M."/>
            <person name="Sunaga Y."/>
            <person name="Tanaka M."/>
            <person name="Yoshino T."/>
            <person name="Taniguchi T."/>
            <person name="Fukuda Y."/>
            <person name="Nemoto M."/>
            <person name="Matsumoto M."/>
            <person name="Wong P.S."/>
            <person name="Aburatani S."/>
            <person name="Fujibuchi W."/>
        </authorList>
    </citation>
    <scope>NUCLEOTIDE SEQUENCE [LARGE SCALE GENOMIC DNA]</scope>
    <source>
        <strain evidence="2 3">JPCC DA0580</strain>
    </source>
</reference>
<name>A0A1Z5JF43_FISSO</name>
<organism evidence="2 3">
    <name type="scientific">Fistulifera solaris</name>
    <name type="common">Oleaginous diatom</name>
    <dbReference type="NCBI Taxonomy" id="1519565"/>
    <lineage>
        <taxon>Eukaryota</taxon>
        <taxon>Sar</taxon>
        <taxon>Stramenopiles</taxon>
        <taxon>Ochrophyta</taxon>
        <taxon>Bacillariophyta</taxon>
        <taxon>Bacillariophyceae</taxon>
        <taxon>Bacillariophycidae</taxon>
        <taxon>Naviculales</taxon>
        <taxon>Naviculaceae</taxon>
        <taxon>Fistulifera</taxon>
    </lineage>
</organism>
<sequence length="582" mass="65088">MSESISYHPKISDTLRKFLNKVLGEETGKRIINFNTPQVAQLKQILSILYRMPFVYECKLNIPLKLSFHKRKEQFITTVCSILYDDFPNCQSIRSHAESGIRTYLNVQERIQARVLQQGQQHHTTAVATAANTANTAAASAQVALPPSQFPTPPNPQAYMIQAYAQQLQNQLQTTNTCPCPCTPAMSPKSSVANKKSSTAKKLPPKPATPSKRPIPAVLSPRPFIDTVRFLPSNPSSPAAGQNQAHTANLTANSVHAVRSPTPSSKKEKSSSRPRSPPKSKKVKVKTEPRNDDDGSSSITPQQQSAAASHHDSTPQNPREHMLTAELLAMGFTDRSEILWSIRKLSRSFPLAEVTCENVMLDIISNREETDEARKMDEARMLSERTRKQESKRLRLIIAQNQYEERKKATWSEWLSRSDMYARSWLLTNAGVKESLEQRVHRNMQVKEALMEILDLEKKSRKWYGQALPRAYFRGTLAQQISSKVENHSTAEQVLGFLKSEIVMLKEAMFTLSVQQGGVPKLFVDALDSPTLVSGDDSDKVDEEIVVVRVEGGFGPDKGLSTPKLLCKQQVVPHTPDVIEIE</sequence>
<dbReference type="Proteomes" id="UP000198406">
    <property type="component" value="Unassembled WGS sequence"/>
</dbReference>
<feature type="compositionally biased region" description="Polar residues" evidence="1">
    <location>
        <begin position="296"/>
        <end position="307"/>
    </location>
</feature>
<dbReference type="EMBL" id="BDSP01000053">
    <property type="protein sequence ID" value="GAX12623.1"/>
    <property type="molecule type" value="Genomic_DNA"/>
</dbReference>
<comment type="caution">
    <text evidence="2">The sequence shown here is derived from an EMBL/GenBank/DDBJ whole genome shotgun (WGS) entry which is preliminary data.</text>
</comment>
<dbReference type="InParanoid" id="A0A1Z5JF43"/>
<gene>
    <name evidence="2" type="ORF">FisN_13Lh089</name>
</gene>
<proteinExistence type="predicted"/>
<feature type="region of interest" description="Disordered" evidence="1">
    <location>
        <begin position="186"/>
        <end position="219"/>
    </location>
</feature>
<accession>A0A1Z5JF43</accession>
<feature type="compositionally biased region" description="Basic and acidic residues" evidence="1">
    <location>
        <begin position="309"/>
        <end position="318"/>
    </location>
</feature>
<evidence type="ECO:0000256" key="1">
    <source>
        <dbReference type="SAM" id="MobiDB-lite"/>
    </source>
</evidence>
<protein>
    <submittedName>
        <fullName evidence="2">Uncharacterized protein</fullName>
    </submittedName>
</protein>
<keyword evidence="3" id="KW-1185">Reference proteome</keyword>
<dbReference type="AlphaFoldDB" id="A0A1Z5JF43"/>